<reference evidence="1" key="1">
    <citation type="submission" date="2014-05" db="EMBL/GenBank/DDBJ databases">
        <title>The transcriptome of the halophilic microalga Tetraselmis sp. GSL018 isolated from the Great Salt Lake, Utah.</title>
        <authorList>
            <person name="Jinkerson R.E."/>
            <person name="D'Adamo S."/>
            <person name="Posewitz M.C."/>
        </authorList>
    </citation>
    <scope>NUCLEOTIDE SEQUENCE</scope>
    <source>
        <strain evidence="1">GSL018</strain>
    </source>
</reference>
<evidence type="ECO:0000313" key="1">
    <source>
        <dbReference type="EMBL" id="JAC65120.1"/>
    </source>
</evidence>
<dbReference type="EMBL" id="GBEZ01021645">
    <property type="protein sequence ID" value="JAC65120.1"/>
    <property type="molecule type" value="Transcribed_RNA"/>
</dbReference>
<dbReference type="AlphaFoldDB" id="A0A061R391"/>
<gene>
    <name evidence="1" type="ORF">TSPGSL018_16759</name>
</gene>
<organism evidence="1">
    <name type="scientific">Tetraselmis sp. GSL018</name>
    <dbReference type="NCBI Taxonomy" id="582737"/>
    <lineage>
        <taxon>Eukaryota</taxon>
        <taxon>Viridiplantae</taxon>
        <taxon>Chlorophyta</taxon>
        <taxon>core chlorophytes</taxon>
        <taxon>Chlorodendrophyceae</taxon>
        <taxon>Chlorodendrales</taxon>
        <taxon>Chlorodendraceae</taxon>
        <taxon>Tetraselmis</taxon>
    </lineage>
</organism>
<proteinExistence type="predicted"/>
<sequence>LANSSEVFVAMSSSQAGSTTYPASFPYDSHILNRRPNAENTSPRPAMCDVWCLPNTHGQEILLRHQMLREARVAAAQGQSVSPAEFVSSRVSLEQLSFLESNRDLRKQFL</sequence>
<accession>A0A061R391</accession>
<feature type="non-terminal residue" evidence="1">
    <location>
        <position position="1"/>
    </location>
</feature>
<protein>
    <submittedName>
        <fullName evidence="1">Uncharacterized protein</fullName>
    </submittedName>
</protein>
<name>A0A061R391_9CHLO</name>